<dbReference type="Proteomes" id="UP000225889">
    <property type="component" value="Unassembled WGS sequence"/>
</dbReference>
<organism evidence="2 3">
    <name type="scientific">Pseudobutyrivibrio ruminis</name>
    <dbReference type="NCBI Taxonomy" id="46206"/>
    <lineage>
        <taxon>Bacteria</taxon>
        <taxon>Bacillati</taxon>
        <taxon>Bacillota</taxon>
        <taxon>Clostridia</taxon>
        <taxon>Lachnospirales</taxon>
        <taxon>Lachnospiraceae</taxon>
        <taxon>Pseudobutyrivibrio</taxon>
    </lineage>
</organism>
<evidence type="ECO:0000313" key="3">
    <source>
        <dbReference type="Proteomes" id="UP000225889"/>
    </source>
</evidence>
<dbReference type="PANTHER" id="PTHR39161">
    <property type="entry name" value="ADAPTER PROTEIN MECA"/>
    <property type="match status" value="1"/>
</dbReference>
<dbReference type="Gene3D" id="3.30.70.1950">
    <property type="match status" value="1"/>
</dbReference>
<evidence type="ECO:0000313" key="2">
    <source>
        <dbReference type="EMBL" id="PHU36300.1"/>
    </source>
</evidence>
<dbReference type="EMBL" id="PDYF01000004">
    <property type="protein sequence ID" value="PHU36300.1"/>
    <property type="molecule type" value="Genomic_DNA"/>
</dbReference>
<protein>
    <submittedName>
        <fullName evidence="2">Adaptor protein MecA</fullName>
    </submittedName>
</protein>
<dbReference type="AlphaFoldDB" id="A0A2G3DZI7"/>
<accession>A0A2G3DZI7</accession>
<dbReference type="InterPro" id="IPR008681">
    <property type="entry name" value="Neg-reg_MecA"/>
</dbReference>
<reference evidence="2 3" key="2">
    <citation type="submission" date="2017-10" db="EMBL/GenBank/DDBJ databases">
        <authorList>
            <person name="Banno H."/>
            <person name="Chua N.-H."/>
        </authorList>
    </citation>
    <scope>NUCLEOTIDE SEQUENCE [LARGE SCALE GENOMIC DNA]</scope>
    <source>
        <strain evidence="2 3">JK626</strain>
    </source>
</reference>
<dbReference type="PANTHER" id="PTHR39161:SF1">
    <property type="entry name" value="ADAPTER PROTEIN MECA 1"/>
    <property type="match status" value="1"/>
</dbReference>
<proteinExistence type="inferred from homology"/>
<sequence length="250" mass="28520">MKIEKINENQIRCTLSREDLISRHIKLSELAYGSAKARELFRELMEQASYQYGFEAEDIPLMIEAVPLSSESIVLLVTKVENPDELDTRFSRFSEDEDDDYDYDDDEATASKTKPFNETSASDILNMFNSLLEKAADAAKAFPEQAAKKGLPVDITKMFVFDNLDDVIRLSSILATFYNGKNSLYRSPFDGQYYLVVSKTDDTPEVYNKVCNILSEYSDQQNYVVGTAQYMSEHYDTMIQDNAVQKLAMI</sequence>
<gene>
    <name evidence="2" type="ORF">CSX01_00920</name>
</gene>
<evidence type="ECO:0000256" key="1">
    <source>
        <dbReference type="ARBA" id="ARBA00005397"/>
    </source>
</evidence>
<comment type="similarity">
    <text evidence="1">Belongs to the MecA family.</text>
</comment>
<dbReference type="Pfam" id="PF05389">
    <property type="entry name" value="MecA"/>
    <property type="match status" value="1"/>
</dbReference>
<name>A0A2G3DZI7_9FIRM</name>
<dbReference type="RefSeq" id="WP_090153067.1">
    <property type="nucleotide sequence ID" value="NZ_PDYF01000004.1"/>
</dbReference>
<dbReference type="InterPro" id="IPR038471">
    <property type="entry name" value="MecA_C_sf"/>
</dbReference>
<reference evidence="2 3" key="1">
    <citation type="submission" date="2017-10" db="EMBL/GenBank/DDBJ databases">
        <title>Resolving the taxonomy of Roseburia spp., Eubacterium rectale and Agathobacter spp. through phylogenomic analysis.</title>
        <authorList>
            <person name="Sheridan P.O."/>
            <person name="Walker A.W."/>
            <person name="Duncan S.H."/>
            <person name="Scott K.P."/>
            <person name="Toole P.W.O."/>
            <person name="Luis P."/>
            <person name="Flint H.J."/>
        </authorList>
    </citation>
    <scope>NUCLEOTIDE SEQUENCE [LARGE SCALE GENOMIC DNA]</scope>
    <source>
        <strain evidence="2 3">JK626</strain>
    </source>
</reference>
<comment type="caution">
    <text evidence="2">The sequence shown here is derived from an EMBL/GenBank/DDBJ whole genome shotgun (WGS) entry which is preliminary data.</text>
</comment>